<sequence length="52" mass="6115">MGKSYKPITSMKEVPEQLRKLRRQYLRYQQAEIIYSISHKKLFELASDAGAI</sequence>
<dbReference type="Pfam" id="PF20063">
    <property type="entry name" value="DUF6462"/>
    <property type="match status" value="1"/>
</dbReference>
<reference evidence="1" key="1">
    <citation type="journal article" date="2013" name="Environ. Microbiol.">
        <title>Microbiota from the distal guts of lean and obese adolescents exhibit partial functional redundancy besides clear differences in community structure.</title>
        <authorList>
            <person name="Ferrer M."/>
            <person name="Ruiz A."/>
            <person name="Lanza F."/>
            <person name="Haange S.B."/>
            <person name="Oberbach A."/>
            <person name="Till H."/>
            <person name="Bargiela R."/>
            <person name="Campoy C."/>
            <person name="Segura M.T."/>
            <person name="Richter M."/>
            <person name="von Bergen M."/>
            <person name="Seifert J."/>
            <person name="Suarez A."/>
        </authorList>
    </citation>
    <scope>NUCLEOTIDE SEQUENCE</scope>
</reference>
<dbReference type="EMBL" id="AJWY01000694">
    <property type="protein sequence ID" value="EKC80827.1"/>
    <property type="molecule type" value="Genomic_DNA"/>
</dbReference>
<protein>
    <submittedName>
        <fullName evidence="1">Uncharacterized protein</fullName>
    </submittedName>
</protein>
<organism evidence="1">
    <name type="scientific">human gut metagenome</name>
    <dbReference type="NCBI Taxonomy" id="408170"/>
    <lineage>
        <taxon>unclassified sequences</taxon>
        <taxon>metagenomes</taxon>
        <taxon>organismal metagenomes</taxon>
    </lineage>
</organism>
<gene>
    <name evidence="1" type="ORF">LEA_00978</name>
</gene>
<name>K1U6E3_9ZZZZ</name>
<dbReference type="InterPro" id="IPR045591">
    <property type="entry name" value="DUF6462"/>
</dbReference>
<evidence type="ECO:0000313" key="1">
    <source>
        <dbReference type="EMBL" id="EKC80827.1"/>
    </source>
</evidence>
<dbReference type="AlphaFoldDB" id="K1U6E3"/>
<proteinExistence type="predicted"/>
<comment type="caution">
    <text evidence="1">The sequence shown here is derived from an EMBL/GenBank/DDBJ whole genome shotgun (WGS) entry which is preliminary data.</text>
</comment>
<feature type="non-terminal residue" evidence="1">
    <location>
        <position position="52"/>
    </location>
</feature>
<accession>K1U6E3</accession>